<dbReference type="EMBL" id="ADLJ01000029">
    <property type="protein sequence ID" value="EHE97669.1"/>
    <property type="molecule type" value="Genomic_DNA"/>
</dbReference>
<proteinExistence type="inferred from homology"/>
<comment type="similarity">
    <text evidence="1">Belongs to the 3-hydroxyacyl-CoA dehydrogenase family.</text>
</comment>
<evidence type="ECO:0000256" key="1">
    <source>
        <dbReference type="ARBA" id="ARBA00009463"/>
    </source>
</evidence>
<gene>
    <name evidence="5" type="ORF">HMPREF9469_03773</name>
</gene>
<dbReference type="PATRIC" id="fig|742733.3.peg.3915"/>
<feature type="domain" description="3-hydroxyacyl-CoA dehydrogenase NAD binding" evidence="4">
    <location>
        <begin position="9"/>
        <end position="188"/>
    </location>
</feature>
<dbReference type="RefSeq" id="WP_007865164.1">
    <property type="nucleotide sequence ID" value="NZ_JH376424.1"/>
</dbReference>
<dbReference type="Gene3D" id="1.10.1040.50">
    <property type="match status" value="1"/>
</dbReference>
<dbReference type="eggNOG" id="COG1250">
    <property type="taxonomic scope" value="Bacteria"/>
</dbReference>
<dbReference type="HOGENOM" id="CLU_009834_2_0_9"/>
<feature type="domain" description="3-hydroxyacyl-CoA dehydrogenase C-terminal" evidence="3">
    <location>
        <begin position="192"/>
        <end position="291"/>
    </location>
</feature>
<evidence type="ECO:0000313" key="6">
    <source>
        <dbReference type="Proteomes" id="UP000003763"/>
    </source>
</evidence>
<dbReference type="Pfam" id="PF00725">
    <property type="entry name" value="3HCDH"/>
    <property type="match status" value="1"/>
</dbReference>
<dbReference type="GO" id="GO:0070403">
    <property type="term" value="F:NAD+ binding"/>
    <property type="evidence" value="ECO:0007669"/>
    <property type="project" value="InterPro"/>
</dbReference>
<dbReference type="InterPro" id="IPR036291">
    <property type="entry name" value="NAD(P)-bd_dom_sf"/>
</dbReference>
<evidence type="ECO:0000259" key="3">
    <source>
        <dbReference type="Pfam" id="PF00725"/>
    </source>
</evidence>
<organism evidence="5 6">
    <name type="scientific">[Clostridium] citroniae WAL-17108</name>
    <dbReference type="NCBI Taxonomy" id="742733"/>
    <lineage>
        <taxon>Bacteria</taxon>
        <taxon>Bacillati</taxon>
        <taxon>Bacillota</taxon>
        <taxon>Clostridia</taxon>
        <taxon>Lachnospirales</taxon>
        <taxon>Lachnospiraceae</taxon>
        <taxon>Enterocloster</taxon>
    </lineage>
</organism>
<dbReference type="PANTHER" id="PTHR48075:SF7">
    <property type="entry name" value="3-HYDROXYACYL-COA DEHYDROGENASE-RELATED"/>
    <property type="match status" value="1"/>
</dbReference>
<evidence type="ECO:0000313" key="5">
    <source>
        <dbReference type="EMBL" id="EHE97669.1"/>
    </source>
</evidence>
<dbReference type="SUPFAM" id="SSF51735">
    <property type="entry name" value="NAD(P)-binding Rossmann-fold domains"/>
    <property type="match status" value="1"/>
</dbReference>
<evidence type="ECO:0000259" key="4">
    <source>
        <dbReference type="Pfam" id="PF02737"/>
    </source>
</evidence>
<dbReference type="GO" id="GO:0016616">
    <property type="term" value="F:oxidoreductase activity, acting on the CH-OH group of donors, NAD or NADP as acceptor"/>
    <property type="evidence" value="ECO:0007669"/>
    <property type="project" value="InterPro"/>
</dbReference>
<evidence type="ECO:0008006" key="7">
    <source>
        <dbReference type="Google" id="ProtNLM"/>
    </source>
</evidence>
<dbReference type="SUPFAM" id="SSF48179">
    <property type="entry name" value="6-phosphogluconate dehydrogenase C-terminal domain-like"/>
    <property type="match status" value="1"/>
</dbReference>
<reference evidence="5 6" key="1">
    <citation type="submission" date="2011-08" db="EMBL/GenBank/DDBJ databases">
        <title>The Genome Sequence of Clostridium citroniae WAL-17108.</title>
        <authorList>
            <consortium name="The Broad Institute Genome Sequencing Platform"/>
            <person name="Earl A."/>
            <person name="Ward D."/>
            <person name="Feldgarden M."/>
            <person name="Gevers D."/>
            <person name="Finegold S.M."/>
            <person name="Summanen P.H."/>
            <person name="Molitoris D.R."/>
            <person name="Vaisanen M.L."/>
            <person name="Daigneault M."/>
            <person name="Allen-Vercoe E."/>
            <person name="Young S.K."/>
            <person name="Zeng Q."/>
            <person name="Gargeya S."/>
            <person name="Fitzgerald M."/>
            <person name="Haas B."/>
            <person name="Abouelleil A."/>
            <person name="Alvarado L."/>
            <person name="Arachchi H.M."/>
            <person name="Berlin A."/>
            <person name="Brown A."/>
            <person name="Chapman S.B."/>
            <person name="Chen Z."/>
            <person name="Dunbar C."/>
            <person name="Freedman E."/>
            <person name="Gearin G."/>
            <person name="Gellesch M."/>
            <person name="Goldberg J."/>
            <person name="Griggs A."/>
            <person name="Gujja S."/>
            <person name="Heiman D."/>
            <person name="Howarth C."/>
            <person name="Larson L."/>
            <person name="Lui A."/>
            <person name="MacDonald P.J.P."/>
            <person name="Montmayeur A."/>
            <person name="Murphy C."/>
            <person name="Neiman D."/>
            <person name="Pearson M."/>
            <person name="Priest M."/>
            <person name="Roberts A."/>
            <person name="Saif S."/>
            <person name="Shea T."/>
            <person name="Shenoy N."/>
            <person name="Sisk P."/>
            <person name="Stolte C."/>
            <person name="Sykes S."/>
            <person name="Wortman J."/>
            <person name="Nusbaum C."/>
            <person name="Birren B."/>
        </authorList>
    </citation>
    <scope>NUCLEOTIDE SEQUENCE [LARGE SCALE GENOMIC DNA]</scope>
    <source>
        <strain evidence="5 6">WAL-17108</strain>
    </source>
</reference>
<dbReference type="Gene3D" id="3.40.50.720">
    <property type="entry name" value="NAD(P)-binding Rossmann-like Domain"/>
    <property type="match status" value="1"/>
</dbReference>
<dbReference type="GO" id="GO:0006631">
    <property type="term" value="P:fatty acid metabolic process"/>
    <property type="evidence" value="ECO:0007669"/>
    <property type="project" value="InterPro"/>
</dbReference>
<comment type="caution">
    <text evidence="5">The sequence shown here is derived from an EMBL/GenBank/DDBJ whole genome shotgun (WGS) entry which is preliminary data.</text>
</comment>
<accession>G5HMG1</accession>
<dbReference type="InterPro" id="IPR006176">
    <property type="entry name" value="3-OHacyl-CoA_DH_NAD-bd"/>
</dbReference>
<dbReference type="InterPro" id="IPR006108">
    <property type="entry name" value="3HC_DH_C"/>
</dbReference>
<dbReference type="AlphaFoldDB" id="G5HMG1"/>
<keyword evidence="2" id="KW-0560">Oxidoreductase</keyword>
<dbReference type="InterPro" id="IPR008927">
    <property type="entry name" value="6-PGluconate_DH-like_C_sf"/>
</dbReference>
<dbReference type="PANTHER" id="PTHR48075">
    <property type="entry name" value="3-HYDROXYACYL-COA DEHYDROGENASE FAMILY PROTEIN"/>
    <property type="match status" value="1"/>
</dbReference>
<evidence type="ECO:0000256" key="2">
    <source>
        <dbReference type="ARBA" id="ARBA00023002"/>
    </source>
</evidence>
<sequence>MQNIKVNIVTVVGANGTMGRNISAIFASFGNAKVYMVSRDLKKSEQAKEKAYQSVRAESVKNHMIPADYSMLEQCVRESDIIFESTAENWKIKSETNKRIAEIAGKNLKECHSTVFCTGTSGLSIAELAKLYPEGVRRNYMGMHMFNPPYTMTLCEMTPTVYTDRNLFEAATAYCRDVLHRTVVEVKDSPAFLGNRIGFQFINEALQCAEKYKYNGGIDYIDAILGSFTGRTMAPLVTSNFVGLDVHRAIVDNLYANTDDFAHEAFILPEFAEKLIAEGQLGRKSGGGLYKTVIHDSGAKIYQVYDIESGIYRNVMKYTFPFAEAMLASLKDGDYDQAFHILKTNRSPEAELCLGFLLKYVLYALRATELVGYDIHSADDVMATGFNWCPPLAMIEALGGLDEFRRLYMERIRQEDIDKIQLKQLLQRVEPSKYDFRKFIKAKR</sequence>
<name>G5HMG1_9FIRM</name>
<dbReference type="Proteomes" id="UP000003763">
    <property type="component" value="Unassembled WGS sequence"/>
</dbReference>
<protein>
    <recommendedName>
        <fullName evidence="7">3-hydroxyacyl-CoA dehydrogenase NAD binding domain-containing protein</fullName>
    </recommendedName>
</protein>
<dbReference type="Pfam" id="PF02737">
    <property type="entry name" value="3HCDH_N"/>
    <property type="match status" value="1"/>
</dbReference>